<dbReference type="RefSeq" id="WP_242935827.1">
    <property type="nucleotide sequence ID" value="NZ_CP094326.1"/>
</dbReference>
<dbReference type="PANTHER" id="PTHR42852">
    <property type="entry name" value="THIOL:DISULFIDE INTERCHANGE PROTEIN DSBE"/>
    <property type="match status" value="1"/>
</dbReference>
<feature type="domain" description="Thioredoxin" evidence="1">
    <location>
        <begin position="240"/>
        <end position="398"/>
    </location>
</feature>
<dbReference type="PROSITE" id="PS51352">
    <property type="entry name" value="THIOREDOXIN_2"/>
    <property type="match status" value="1"/>
</dbReference>
<name>A0ABY3YHT9_9FLAO</name>
<proteinExistence type="predicted"/>
<evidence type="ECO:0000259" key="1">
    <source>
        <dbReference type="PROSITE" id="PS51352"/>
    </source>
</evidence>
<reference evidence="2 3" key="1">
    <citation type="journal article" date="2018" name="Int. J. Syst. Evol. Microbiol.">
        <title>Zhouia spongiae sp. nov., isolated from a marine sponge.</title>
        <authorList>
            <person name="Zhuang L."/>
            <person name="Lin B."/>
            <person name="Qin F."/>
            <person name="Luo L."/>
        </authorList>
    </citation>
    <scope>NUCLEOTIDE SEQUENCE [LARGE SCALE GENOMIC DNA]</scope>
    <source>
        <strain evidence="2 3">HN-Y44</strain>
    </source>
</reference>
<evidence type="ECO:0000313" key="3">
    <source>
        <dbReference type="Proteomes" id="UP000829476"/>
    </source>
</evidence>
<dbReference type="PANTHER" id="PTHR42852:SF13">
    <property type="entry name" value="PROTEIN DIPZ"/>
    <property type="match status" value="1"/>
</dbReference>
<accession>A0ABY3YHT9</accession>
<dbReference type="Gene3D" id="3.40.30.10">
    <property type="entry name" value="Glutaredoxin"/>
    <property type="match status" value="1"/>
</dbReference>
<dbReference type="PROSITE" id="PS51257">
    <property type="entry name" value="PROKAR_LIPOPROTEIN"/>
    <property type="match status" value="1"/>
</dbReference>
<dbReference type="InterPro" id="IPR013766">
    <property type="entry name" value="Thioredoxin_domain"/>
</dbReference>
<dbReference type="SUPFAM" id="SSF52833">
    <property type="entry name" value="Thioredoxin-like"/>
    <property type="match status" value="1"/>
</dbReference>
<keyword evidence="3" id="KW-1185">Reference proteome</keyword>
<sequence>MRFLSLVMFSMILITSSCVKEKKHTTRLPLTTYTGTIEAQDDKEIAFTFKAKTGTSLEIYNADEIIEVDEISYINDSIVIKLPVFESIIKAQIATDSSLSGYYIKPNLNRTVPFYAKPGTERFDITADADFNVTGNWKVEFSPDSDNPTVAKGIFKQHGNKLTGTFRTTTGDYRYLEGVVEGDLLKLSTFDGAHAYLFTASVTDSSMTGNFYSGNHYKEPFAAQRDETFELADPDTLTSLKKGYDKLTFSFPDENGNMVSLDDDRFKNKVVVVQIMGTWCPNCLDETRYFSNYYKANKNKPVEFVALAFEYVKSDTLAFKAINRLKERTGIEYPVLLAQYGTTSKKKAQEKLPMLNHIISYPTSIFIDKKGKVRKIHTGFNGPATAEKYETFKKEFNNFMDKLIAEK</sequence>
<dbReference type="Pfam" id="PF08534">
    <property type="entry name" value="Redoxin"/>
    <property type="match status" value="1"/>
</dbReference>
<protein>
    <submittedName>
        <fullName evidence="2">TlpA family protein disulfide reductase</fullName>
    </submittedName>
</protein>
<dbReference type="CDD" id="cd02966">
    <property type="entry name" value="TlpA_like_family"/>
    <property type="match status" value="1"/>
</dbReference>
<gene>
    <name evidence="2" type="ORF">MQE36_09935</name>
</gene>
<dbReference type="Proteomes" id="UP000829476">
    <property type="component" value="Chromosome"/>
</dbReference>
<organism evidence="2 3">
    <name type="scientific">Zhouia spongiae</name>
    <dbReference type="NCBI Taxonomy" id="2202721"/>
    <lineage>
        <taxon>Bacteria</taxon>
        <taxon>Pseudomonadati</taxon>
        <taxon>Bacteroidota</taxon>
        <taxon>Flavobacteriia</taxon>
        <taxon>Flavobacteriales</taxon>
        <taxon>Flavobacteriaceae</taxon>
        <taxon>Zhouia</taxon>
    </lineage>
</organism>
<dbReference type="InterPro" id="IPR036249">
    <property type="entry name" value="Thioredoxin-like_sf"/>
</dbReference>
<evidence type="ECO:0000313" key="2">
    <source>
        <dbReference type="EMBL" id="UNY97414.1"/>
    </source>
</evidence>
<dbReference type="InterPro" id="IPR050553">
    <property type="entry name" value="Thioredoxin_ResA/DsbE_sf"/>
</dbReference>
<dbReference type="EMBL" id="CP094326">
    <property type="protein sequence ID" value="UNY97414.1"/>
    <property type="molecule type" value="Genomic_DNA"/>
</dbReference>
<dbReference type="InterPro" id="IPR013740">
    <property type="entry name" value="Redoxin"/>
</dbReference>